<dbReference type="Proteomes" id="UP000287156">
    <property type="component" value="Unassembled WGS sequence"/>
</dbReference>
<dbReference type="Gene3D" id="2.30.40.10">
    <property type="entry name" value="Urease, subunit C, domain 1"/>
    <property type="match status" value="1"/>
</dbReference>
<dbReference type="InterPro" id="IPR032466">
    <property type="entry name" value="Metal_Hydrolase"/>
</dbReference>
<feature type="domain" description="Amidohydrolase 3" evidence="1">
    <location>
        <begin position="50"/>
        <end position="525"/>
    </location>
</feature>
<proteinExistence type="predicted"/>
<dbReference type="SUPFAM" id="SSF51556">
    <property type="entry name" value="Metallo-dependent hydrolases"/>
    <property type="match status" value="1"/>
</dbReference>
<dbReference type="AlphaFoldDB" id="A0A429Y7M9"/>
<dbReference type="InterPro" id="IPR013108">
    <property type="entry name" value="Amidohydro_3"/>
</dbReference>
<dbReference type="RefSeq" id="WP_126047418.1">
    <property type="nucleotide sequence ID" value="NZ_QYTV02000001.1"/>
</dbReference>
<dbReference type="PANTHER" id="PTHR22642:SF2">
    <property type="entry name" value="PROTEIN LONG AFTER FAR-RED 3"/>
    <property type="match status" value="1"/>
</dbReference>
<dbReference type="OrthoDB" id="9767366at2"/>
<dbReference type="PANTHER" id="PTHR22642">
    <property type="entry name" value="IMIDAZOLONEPROPIONASE"/>
    <property type="match status" value="1"/>
</dbReference>
<keyword evidence="3" id="KW-1185">Reference proteome</keyword>
<dbReference type="Gene3D" id="3.20.20.140">
    <property type="entry name" value="Metal-dependent hydrolases"/>
    <property type="match status" value="1"/>
</dbReference>
<dbReference type="InterPro" id="IPR033932">
    <property type="entry name" value="YtcJ-like"/>
</dbReference>
<sequence>MNPDLIMHHGTVVTMDNDFHIFEAVAVKDGKIAAIGSDEEIKALKSDHTDVIDLEGRTVLPGFIDAHQHMVNFGFNLLNVNCRLSSIAEVVEAIKERANNSNPDDWIIGWGFDEANFTEQRKMDKRDFEGIINPVYIMRYCHHAAVVNEAALKLAGITNETSVNNGIIEKNESGEVTGVLVEAAKGLVEDVMPPYTKEQMKEAVKLANDQYIKEGITSVHEAGLGFFSDAFKEFGVLKEMKEEGTLDVRMYLMVLEEYFEEFLEETASYKWDNRLELGPMKLFADGTLSGKTAAVLSDFKNSPGEKGMLLHTFEKLKAMVEIAHKKGSQVSIHAIGDRTITQVLDVYEELYSEYPQENLRHRVEHATVTNPEILARMKKLGVIPVPQPSLVYFSGDVYQETLDEPAVHNVFANKNFIDFDLKPAGSSDCPIIPPSPLLGIAAAMDRTTVNNNVFIPEQRVKLQEALRMYTIYAAYSAFEEDSKGTLEKGKLADMTVLPPNFMNYTPKEIKKAEVEMTLIGGKVVYSKNLVEI</sequence>
<protein>
    <submittedName>
        <fullName evidence="2">Amidohydrolase</fullName>
    </submittedName>
</protein>
<organism evidence="2 3">
    <name type="scientific">Siminovitchia acidinfaciens</name>
    <dbReference type="NCBI Taxonomy" id="2321395"/>
    <lineage>
        <taxon>Bacteria</taxon>
        <taxon>Bacillati</taxon>
        <taxon>Bacillota</taxon>
        <taxon>Bacilli</taxon>
        <taxon>Bacillales</taxon>
        <taxon>Bacillaceae</taxon>
        <taxon>Siminovitchia</taxon>
    </lineage>
</organism>
<dbReference type="CDD" id="cd01300">
    <property type="entry name" value="YtcJ_like"/>
    <property type="match status" value="1"/>
</dbReference>
<reference evidence="2" key="1">
    <citation type="submission" date="2018-12" db="EMBL/GenBank/DDBJ databases">
        <authorList>
            <person name="Sun L."/>
            <person name="Chen Z."/>
        </authorList>
    </citation>
    <scope>NUCLEOTIDE SEQUENCE [LARGE SCALE GENOMIC DNA]</scope>
    <source>
        <strain evidence="2">3-2-2</strain>
    </source>
</reference>
<evidence type="ECO:0000313" key="3">
    <source>
        <dbReference type="Proteomes" id="UP000287156"/>
    </source>
</evidence>
<dbReference type="Gene3D" id="3.10.310.70">
    <property type="match status" value="1"/>
</dbReference>
<evidence type="ECO:0000259" key="1">
    <source>
        <dbReference type="Pfam" id="PF07969"/>
    </source>
</evidence>
<name>A0A429Y7M9_9BACI</name>
<comment type="caution">
    <text evidence="2">The sequence shown here is derived from an EMBL/GenBank/DDBJ whole genome shotgun (WGS) entry which is preliminary data.</text>
</comment>
<gene>
    <name evidence="2" type="ORF">D4T97_002795</name>
</gene>
<dbReference type="EMBL" id="QYTV02000001">
    <property type="protein sequence ID" value="RST77431.1"/>
    <property type="molecule type" value="Genomic_DNA"/>
</dbReference>
<accession>A0A429Y7M9</accession>
<dbReference type="GO" id="GO:0016810">
    <property type="term" value="F:hydrolase activity, acting on carbon-nitrogen (but not peptide) bonds"/>
    <property type="evidence" value="ECO:0007669"/>
    <property type="project" value="InterPro"/>
</dbReference>
<dbReference type="Pfam" id="PF07969">
    <property type="entry name" value="Amidohydro_3"/>
    <property type="match status" value="1"/>
</dbReference>
<dbReference type="SUPFAM" id="SSF51338">
    <property type="entry name" value="Composite domain of metallo-dependent hydrolases"/>
    <property type="match status" value="1"/>
</dbReference>
<evidence type="ECO:0000313" key="2">
    <source>
        <dbReference type="EMBL" id="RST77431.1"/>
    </source>
</evidence>
<dbReference type="InterPro" id="IPR011059">
    <property type="entry name" value="Metal-dep_hydrolase_composite"/>
</dbReference>